<feature type="transmembrane region" description="Helical" evidence="6">
    <location>
        <begin position="173"/>
        <end position="193"/>
    </location>
</feature>
<evidence type="ECO:0000256" key="2">
    <source>
        <dbReference type="ARBA" id="ARBA00022475"/>
    </source>
</evidence>
<feature type="transmembrane region" description="Helical" evidence="6">
    <location>
        <begin position="199"/>
        <end position="220"/>
    </location>
</feature>
<proteinExistence type="predicted"/>
<evidence type="ECO:0000256" key="6">
    <source>
        <dbReference type="SAM" id="Phobius"/>
    </source>
</evidence>
<dbReference type="PANTHER" id="PTHR32196:SF69">
    <property type="entry name" value="BRANCHED-CHAIN AMINO ACID TRANSPORT SYSTEM, PERMEASE PROTEIN"/>
    <property type="match status" value="1"/>
</dbReference>
<feature type="transmembrane region" description="Helical" evidence="6">
    <location>
        <begin position="123"/>
        <end position="143"/>
    </location>
</feature>
<evidence type="ECO:0000256" key="1">
    <source>
        <dbReference type="ARBA" id="ARBA00004651"/>
    </source>
</evidence>
<feature type="transmembrane region" description="Helical" evidence="6">
    <location>
        <begin position="232"/>
        <end position="252"/>
    </location>
</feature>
<protein>
    <submittedName>
        <fullName evidence="7">ABC transporter permease</fullName>
    </submittedName>
</protein>
<evidence type="ECO:0000256" key="3">
    <source>
        <dbReference type="ARBA" id="ARBA00022692"/>
    </source>
</evidence>
<dbReference type="GO" id="GO:0005886">
    <property type="term" value="C:plasma membrane"/>
    <property type="evidence" value="ECO:0007669"/>
    <property type="project" value="UniProtKB-SubCell"/>
</dbReference>
<dbReference type="Proteomes" id="UP000473885">
    <property type="component" value="Unassembled WGS sequence"/>
</dbReference>
<keyword evidence="5 6" id="KW-0472">Membrane</keyword>
<organism evidence="7 8">
    <name type="scientific">Clostridium niameyense</name>
    <dbReference type="NCBI Taxonomy" id="1622073"/>
    <lineage>
        <taxon>Bacteria</taxon>
        <taxon>Bacillati</taxon>
        <taxon>Bacillota</taxon>
        <taxon>Clostridia</taxon>
        <taxon>Eubacteriales</taxon>
        <taxon>Clostridiaceae</taxon>
        <taxon>Clostridium</taxon>
    </lineage>
</organism>
<dbReference type="RefSeq" id="WP_163249073.1">
    <property type="nucleotide sequence ID" value="NZ_SXDP01000004.1"/>
</dbReference>
<reference evidence="7 8" key="1">
    <citation type="submission" date="2019-04" db="EMBL/GenBank/DDBJ databases">
        <title>Genome sequencing of Clostridium botulinum Groups I-IV and Clostridium butyricum.</title>
        <authorList>
            <person name="Brunt J."/>
            <person name="Van Vliet A.H.M."/>
            <person name="Stringer S.C."/>
            <person name="Carter A.T."/>
            <person name="Peck M.W."/>
        </authorList>
    </citation>
    <scope>NUCLEOTIDE SEQUENCE [LARGE SCALE GENOMIC DNA]</scope>
    <source>
        <strain evidence="7 8">IFR 18/094</strain>
    </source>
</reference>
<dbReference type="GO" id="GO:0022857">
    <property type="term" value="F:transmembrane transporter activity"/>
    <property type="evidence" value="ECO:0007669"/>
    <property type="project" value="InterPro"/>
</dbReference>
<keyword evidence="3 6" id="KW-0812">Transmembrane</keyword>
<evidence type="ECO:0000313" key="7">
    <source>
        <dbReference type="EMBL" id="NEZ46900.1"/>
    </source>
</evidence>
<evidence type="ECO:0000256" key="4">
    <source>
        <dbReference type="ARBA" id="ARBA00022989"/>
    </source>
</evidence>
<name>A0A6M0RB49_9CLOT</name>
<feature type="transmembrane region" description="Helical" evidence="6">
    <location>
        <begin position="85"/>
        <end position="103"/>
    </location>
</feature>
<feature type="transmembrane region" description="Helical" evidence="6">
    <location>
        <begin position="45"/>
        <end position="73"/>
    </location>
</feature>
<comment type="subcellular location">
    <subcellularLocation>
        <location evidence="1">Cell membrane</location>
        <topology evidence="1">Multi-pass membrane protein</topology>
    </subcellularLocation>
</comment>
<dbReference type="PANTHER" id="PTHR32196">
    <property type="entry name" value="ABC TRANSPORTER PERMEASE PROTEIN YPHD-RELATED-RELATED"/>
    <property type="match status" value="1"/>
</dbReference>
<sequence length="300" mass="31954">MDILLSVLEQGFIFSIVCFGVYITYKILDFPDLSVDGTFPLGAAIVGICLVKGMNPIIGCALAIIGGAIAGLATGILHVKFKISNLLSGILVMVGLYSVNLRIMKKSNIPLFDRTHLFSKTMYPIIIITVILLIVKISMDLFLSTKTGFILKAVGDNEQLVTSLGVNKDAIKILGLMISNGMVALGGALMAQYQGFCDVGMGTGIVVMGLASVIIGESVFKDIKFLKQTTTVILGALVYKLAVAFALVVGLAPTDLKLVTAVIVVIALSINNKPFTLTHKKARKEGDLNVTDKQSMQGIQ</sequence>
<feature type="transmembrane region" description="Helical" evidence="6">
    <location>
        <begin position="7"/>
        <end position="25"/>
    </location>
</feature>
<dbReference type="Pfam" id="PF02653">
    <property type="entry name" value="BPD_transp_2"/>
    <property type="match status" value="1"/>
</dbReference>
<keyword evidence="8" id="KW-1185">Reference proteome</keyword>
<comment type="caution">
    <text evidence="7">The sequence shown here is derived from an EMBL/GenBank/DDBJ whole genome shotgun (WGS) entry which is preliminary data.</text>
</comment>
<evidence type="ECO:0000313" key="8">
    <source>
        <dbReference type="Proteomes" id="UP000473885"/>
    </source>
</evidence>
<dbReference type="CDD" id="cd06574">
    <property type="entry name" value="TM_PBP1_branched-chain-AA_like"/>
    <property type="match status" value="1"/>
</dbReference>
<dbReference type="InterPro" id="IPR001851">
    <property type="entry name" value="ABC_transp_permease"/>
</dbReference>
<gene>
    <name evidence="7" type="ORF">FDF74_06700</name>
</gene>
<keyword evidence="2" id="KW-1003">Cell membrane</keyword>
<keyword evidence="4 6" id="KW-1133">Transmembrane helix</keyword>
<dbReference type="AlphaFoldDB" id="A0A6M0RB49"/>
<dbReference type="EMBL" id="SXDP01000004">
    <property type="protein sequence ID" value="NEZ46900.1"/>
    <property type="molecule type" value="Genomic_DNA"/>
</dbReference>
<feature type="transmembrane region" description="Helical" evidence="6">
    <location>
        <begin position="258"/>
        <end position="275"/>
    </location>
</feature>
<accession>A0A6M0RB49</accession>
<evidence type="ECO:0000256" key="5">
    <source>
        <dbReference type="ARBA" id="ARBA00023136"/>
    </source>
</evidence>